<evidence type="ECO:0000256" key="5">
    <source>
        <dbReference type="ARBA" id="ARBA00022692"/>
    </source>
</evidence>
<sequence>MEKITSKHFMFFIVAPLAATLFNYPSTFIRLGGRNTWIFSIISSLIFLLFAWIILSIISKKNAYDFKQVCYKSLGKHLGNLFLFIFSLCLVLACIECATVSSSSIHTNIFIKTPIWYSLLFFIGTALFISKNGFRSVLITTIISVSILSILSIVIILLSIKYTNLRHLLPILKNVSINTWTTSIISQLGSFSSFFILLPFLNRINDKKNLKKTSLITIPIVLSCLIFFIVNLISSIGAERSGNIFYPEFIQTQLISFGGFIENGDILTMVISIFLWTIKYVISIFSLYTIWKDKFKNKLVFLSVVSLIVYISSLYLGNNVYTLFSILPYYQYINFVVFFVLPIIIYGIYAVRKKAKVHK</sequence>
<feature type="transmembrane region" description="Helical" evidence="8">
    <location>
        <begin position="37"/>
        <end position="58"/>
    </location>
</feature>
<proteinExistence type="inferred from homology"/>
<keyword evidence="7 8" id="KW-0472">Membrane</keyword>
<dbReference type="NCBIfam" id="TIGR00912">
    <property type="entry name" value="2A0309"/>
    <property type="match status" value="1"/>
</dbReference>
<feature type="transmembrane region" description="Helical" evidence="8">
    <location>
        <begin position="114"/>
        <end position="130"/>
    </location>
</feature>
<evidence type="ECO:0000313" key="9">
    <source>
        <dbReference type="EMBL" id="CUN75361.1"/>
    </source>
</evidence>
<name>A0ABP2ANW3_SARVE</name>
<keyword evidence="4" id="KW-0309">Germination</keyword>
<dbReference type="PANTHER" id="PTHR34975:SF2">
    <property type="entry name" value="SPORE GERMINATION PROTEIN A2"/>
    <property type="match status" value="1"/>
</dbReference>
<evidence type="ECO:0000256" key="3">
    <source>
        <dbReference type="ARBA" id="ARBA00022448"/>
    </source>
</evidence>
<evidence type="ECO:0000256" key="8">
    <source>
        <dbReference type="SAM" id="Phobius"/>
    </source>
</evidence>
<dbReference type="PANTHER" id="PTHR34975">
    <property type="entry name" value="SPORE GERMINATION PROTEIN A2"/>
    <property type="match status" value="1"/>
</dbReference>
<feature type="transmembrane region" description="Helical" evidence="8">
    <location>
        <begin position="266"/>
        <end position="287"/>
    </location>
</feature>
<dbReference type="InterPro" id="IPR004761">
    <property type="entry name" value="Spore_GerAB"/>
</dbReference>
<dbReference type="Pfam" id="PF03845">
    <property type="entry name" value="Spore_permease"/>
    <property type="match status" value="1"/>
</dbReference>
<evidence type="ECO:0000256" key="7">
    <source>
        <dbReference type="ARBA" id="ARBA00023136"/>
    </source>
</evidence>
<feature type="transmembrane region" description="Helical" evidence="8">
    <location>
        <begin position="299"/>
        <end position="317"/>
    </location>
</feature>
<comment type="subcellular location">
    <subcellularLocation>
        <location evidence="1">Membrane</location>
        <topology evidence="1">Multi-pass membrane protein</topology>
    </subcellularLocation>
</comment>
<dbReference type="RefSeq" id="WP_055258250.1">
    <property type="nucleotide sequence ID" value="NZ_CABIXL010000003.1"/>
</dbReference>
<feature type="transmembrane region" description="Helical" evidence="8">
    <location>
        <begin position="137"/>
        <end position="160"/>
    </location>
</feature>
<feature type="transmembrane region" description="Helical" evidence="8">
    <location>
        <begin position="329"/>
        <end position="351"/>
    </location>
</feature>
<evidence type="ECO:0000256" key="1">
    <source>
        <dbReference type="ARBA" id="ARBA00004141"/>
    </source>
</evidence>
<feature type="transmembrane region" description="Helical" evidence="8">
    <location>
        <begin position="9"/>
        <end position="25"/>
    </location>
</feature>
<dbReference type="Proteomes" id="UP000095488">
    <property type="component" value="Unassembled WGS sequence"/>
</dbReference>
<accession>A0ABP2ANW3</accession>
<keyword evidence="3" id="KW-0813">Transport</keyword>
<keyword evidence="6 8" id="KW-1133">Transmembrane helix</keyword>
<protein>
    <submittedName>
        <fullName evidence="9">Spore germination protein (Amino acid permease)</fullName>
    </submittedName>
</protein>
<keyword evidence="5 8" id="KW-0812">Transmembrane</keyword>
<evidence type="ECO:0000256" key="6">
    <source>
        <dbReference type="ARBA" id="ARBA00022989"/>
    </source>
</evidence>
<organism evidence="9 10">
    <name type="scientific">Sarcina ventriculi</name>
    <name type="common">Clostridium ventriculi</name>
    <dbReference type="NCBI Taxonomy" id="1267"/>
    <lineage>
        <taxon>Bacteria</taxon>
        <taxon>Bacillati</taxon>
        <taxon>Bacillota</taxon>
        <taxon>Clostridia</taxon>
        <taxon>Eubacteriales</taxon>
        <taxon>Clostridiaceae</taxon>
        <taxon>Sarcina</taxon>
    </lineage>
</organism>
<comment type="caution">
    <text evidence="9">The sequence shown here is derived from an EMBL/GenBank/DDBJ whole genome shotgun (WGS) entry which is preliminary data.</text>
</comment>
<feature type="transmembrane region" description="Helical" evidence="8">
    <location>
        <begin position="180"/>
        <end position="201"/>
    </location>
</feature>
<keyword evidence="10" id="KW-1185">Reference proteome</keyword>
<evidence type="ECO:0000256" key="4">
    <source>
        <dbReference type="ARBA" id="ARBA00022544"/>
    </source>
</evidence>
<dbReference type="EMBL" id="CYZR01000003">
    <property type="protein sequence ID" value="CUN75361.1"/>
    <property type="molecule type" value="Genomic_DNA"/>
</dbReference>
<evidence type="ECO:0000313" key="10">
    <source>
        <dbReference type="Proteomes" id="UP000095488"/>
    </source>
</evidence>
<feature type="transmembrane region" description="Helical" evidence="8">
    <location>
        <begin position="78"/>
        <end position="102"/>
    </location>
</feature>
<comment type="similarity">
    <text evidence="2">Belongs to the amino acid-polyamine-organocation (APC) superfamily. Spore germination protein (SGP) (TC 2.A.3.9) family.</text>
</comment>
<evidence type="ECO:0000256" key="2">
    <source>
        <dbReference type="ARBA" id="ARBA00007998"/>
    </source>
</evidence>
<reference evidence="9 10" key="1">
    <citation type="submission" date="2015-09" db="EMBL/GenBank/DDBJ databases">
        <authorList>
            <consortium name="Pathogen Informatics"/>
            <person name="Wu L."/>
            <person name="Ma J."/>
        </authorList>
    </citation>
    <scope>NUCLEOTIDE SEQUENCE [LARGE SCALE GENOMIC DNA]</scope>
    <source>
        <strain evidence="9 10">2789STDY5834858</strain>
    </source>
</reference>
<feature type="transmembrane region" description="Helical" evidence="8">
    <location>
        <begin position="213"/>
        <end position="233"/>
    </location>
</feature>
<gene>
    <name evidence="9" type="ORF">ERS852473_00994</name>
</gene>